<dbReference type="InterPro" id="IPR007794">
    <property type="entry name" value="Rib_rcpt_KP"/>
</dbReference>
<keyword evidence="6" id="KW-0175">Coiled coil</keyword>
<dbReference type="GO" id="GO:0015031">
    <property type="term" value="P:protein transport"/>
    <property type="evidence" value="ECO:0007669"/>
    <property type="project" value="InterPro"/>
</dbReference>
<feature type="compositionally biased region" description="Low complexity" evidence="7">
    <location>
        <begin position="164"/>
        <end position="229"/>
    </location>
</feature>
<evidence type="ECO:0000256" key="1">
    <source>
        <dbReference type="ARBA" id="ARBA00004389"/>
    </source>
</evidence>
<dbReference type="AlphaFoldDB" id="A0A3Q3W5Y7"/>
<keyword evidence="5 8" id="KW-0472">Membrane</keyword>
<reference evidence="10" key="1">
    <citation type="submission" date="2025-08" db="UniProtKB">
        <authorList>
            <consortium name="Ensembl"/>
        </authorList>
    </citation>
    <scope>IDENTIFICATION</scope>
</reference>
<dbReference type="PANTHER" id="PTHR18939">
    <property type="entry name" value="RIBOSOME BINDING PROTEIN-1"/>
    <property type="match status" value="1"/>
</dbReference>
<evidence type="ECO:0000256" key="7">
    <source>
        <dbReference type="SAM" id="MobiDB-lite"/>
    </source>
</evidence>
<sequence>MDIYDPQTLGIMVFGGFMVISAVGIALVSTFSMKETSYEEALAKQRSELGKTQSARADKKKKDKISEKKSRGKKKEDKPNGKIPESEKNQEDAEADAVIEPAAAPVVAAAPAPAPEPVPALQVKPTPVPANTQPKAAAEPSPAVPEPSPAPSPKDKKKKKVAKVEPASMQSAPLVSSPAPVKSSAVPPLTQTPPVSASTKSASTSAKAKNASASVKSAPAPAASKPTSALVSTIRSMVFSEGEAHRLIEILSEKAGIIQDTWHMATQKGDPVAILKKQLEEKEKQLAAEQEDSSTARNRLRELAKELSAEKSKVANVETRLSSQLSKREQEMIALQARMQASYQDHVAQSQALNAKILSLQDQLEKGPNAQLARLQQENSILRDALNQATSQAESKQNAELAKLRQECTKLTKDLGEKTDSLLAEEHIRKGLEAKVSATEKQLSLLQVDLACVFLREIHQFFLFITLINAAFALSSQKPRLHTFLNLTFPQASNVLEAWGVQNIMGELSAFQTETKETLQTIFPQIPIETEQSNWLQVFTQKAQEALSHQNQESQSSTALPLLEKLKEAKESQGSLQAECEQYRTVLAETEGMLKHLQMSVEEEELVWKSKMANSEEQLRLVKEQMMLLEAQLEKQSDSQGASEEMEQVPNLVNYTNNFNGGSSSRH</sequence>
<feature type="compositionally biased region" description="Polar residues" evidence="7">
    <location>
        <begin position="651"/>
        <end position="667"/>
    </location>
</feature>
<evidence type="ECO:0000256" key="3">
    <source>
        <dbReference type="ARBA" id="ARBA00022824"/>
    </source>
</evidence>
<keyword evidence="2 8" id="KW-0812">Transmembrane</keyword>
<proteinExistence type="predicted"/>
<keyword evidence="4 8" id="KW-1133">Transmembrane helix</keyword>
<dbReference type="Ensembl" id="ENSMMOT00000004036.1">
    <property type="protein sequence ID" value="ENSMMOP00000003964.1"/>
    <property type="gene ID" value="ENSMMOG00000002469.1"/>
</dbReference>
<reference evidence="10" key="2">
    <citation type="submission" date="2025-09" db="UniProtKB">
        <authorList>
            <consortium name="Ensembl"/>
        </authorList>
    </citation>
    <scope>IDENTIFICATION</scope>
</reference>
<keyword evidence="11" id="KW-1185">Reference proteome</keyword>
<dbReference type="PANTHER" id="PTHR18939:SF4">
    <property type="entry name" value="RIBOSOME-BINDING PROTEIN 1"/>
    <property type="match status" value="1"/>
</dbReference>
<dbReference type="InterPro" id="IPR040248">
    <property type="entry name" value="RRBP1"/>
</dbReference>
<evidence type="ECO:0000256" key="5">
    <source>
        <dbReference type="ARBA" id="ARBA00023136"/>
    </source>
</evidence>
<feature type="coiled-coil region" evidence="6">
    <location>
        <begin position="272"/>
        <end position="320"/>
    </location>
</feature>
<evidence type="ECO:0000313" key="11">
    <source>
        <dbReference type="Proteomes" id="UP000261620"/>
    </source>
</evidence>
<comment type="subcellular location">
    <subcellularLocation>
        <location evidence="1">Endoplasmic reticulum membrane</location>
        <topology evidence="1">Single-pass membrane protein</topology>
    </subcellularLocation>
</comment>
<evidence type="ECO:0000256" key="4">
    <source>
        <dbReference type="ARBA" id="ARBA00022989"/>
    </source>
</evidence>
<feature type="compositionally biased region" description="Basic and acidic residues" evidence="7">
    <location>
        <begin position="64"/>
        <end position="91"/>
    </location>
</feature>
<feature type="compositionally biased region" description="Pro residues" evidence="7">
    <location>
        <begin position="142"/>
        <end position="152"/>
    </location>
</feature>
<evidence type="ECO:0000313" key="10">
    <source>
        <dbReference type="Ensembl" id="ENSMMOP00000003964.1"/>
    </source>
</evidence>
<evidence type="ECO:0000256" key="2">
    <source>
        <dbReference type="ARBA" id="ARBA00022692"/>
    </source>
</evidence>
<feature type="coiled-coil region" evidence="6">
    <location>
        <begin position="372"/>
        <end position="449"/>
    </location>
</feature>
<feature type="domain" description="Ribosome receptor lysine/proline rich" evidence="9">
    <location>
        <begin position="33"/>
        <end position="183"/>
    </location>
</feature>
<protein>
    <recommendedName>
        <fullName evidence="9">Ribosome receptor lysine/proline rich domain-containing protein</fullName>
    </recommendedName>
</protein>
<feature type="compositionally biased region" description="Low complexity" evidence="7">
    <location>
        <begin position="98"/>
        <end position="111"/>
    </location>
</feature>
<feature type="transmembrane region" description="Helical" evidence="8">
    <location>
        <begin position="12"/>
        <end position="33"/>
    </location>
</feature>
<keyword evidence="3" id="KW-0256">Endoplasmic reticulum</keyword>
<evidence type="ECO:0000259" key="9">
    <source>
        <dbReference type="Pfam" id="PF05104"/>
    </source>
</evidence>
<evidence type="ECO:0000256" key="6">
    <source>
        <dbReference type="SAM" id="Coils"/>
    </source>
</evidence>
<organism evidence="10 11">
    <name type="scientific">Mola mola</name>
    <name type="common">Ocean sunfish</name>
    <name type="synonym">Tetraodon mola</name>
    <dbReference type="NCBI Taxonomy" id="94237"/>
    <lineage>
        <taxon>Eukaryota</taxon>
        <taxon>Metazoa</taxon>
        <taxon>Chordata</taxon>
        <taxon>Craniata</taxon>
        <taxon>Vertebrata</taxon>
        <taxon>Euteleostomi</taxon>
        <taxon>Actinopterygii</taxon>
        <taxon>Neopterygii</taxon>
        <taxon>Teleostei</taxon>
        <taxon>Neoteleostei</taxon>
        <taxon>Acanthomorphata</taxon>
        <taxon>Eupercaria</taxon>
        <taxon>Tetraodontiformes</taxon>
        <taxon>Molidae</taxon>
        <taxon>Mola</taxon>
    </lineage>
</organism>
<dbReference type="Proteomes" id="UP000261620">
    <property type="component" value="Unplaced"/>
</dbReference>
<name>A0A3Q3W5Y7_MOLML</name>
<dbReference type="Pfam" id="PF05104">
    <property type="entry name" value="Rib_recp_KP_reg"/>
    <property type="match status" value="1"/>
</dbReference>
<accession>A0A3Q3W5Y7</accession>
<evidence type="ECO:0000256" key="8">
    <source>
        <dbReference type="SAM" id="Phobius"/>
    </source>
</evidence>
<feature type="region of interest" description="Disordered" evidence="7">
    <location>
        <begin position="41"/>
        <end position="229"/>
    </location>
</feature>
<feature type="region of interest" description="Disordered" evidence="7">
    <location>
        <begin position="633"/>
        <end position="667"/>
    </location>
</feature>
<dbReference type="GO" id="GO:0005789">
    <property type="term" value="C:endoplasmic reticulum membrane"/>
    <property type="evidence" value="ECO:0007669"/>
    <property type="project" value="UniProtKB-SubCell"/>
</dbReference>